<dbReference type="EMBL" id="JAFBWN010000015">
    <property type="protein sequence ID" value="MBM2356447.1"/>
    <property type="molecule type" value="Genomic_DNA"/>
</dbReference>
<organism evidence="3 4">
    <name type="scientific">Pseudosulfitobacter pseudonitzschiae</name>
    <dbReference type="NCBI Taxonomy" id="1402135"/>
    <lineage>
        <taxon>Bacteria</taxon>
        <taxon>Pseudomonadati</taxon>
        <taxon>Pseudomonadota</taxon>
        <taxon>Alphaproteobacteria</taxon>
        <taxon>Rhodobacterales</taxon>
        <taxon>Roseobacteraceae</taxon>
        <taxon>Pseudosulfitobacter</taxon>
    </lineage>
</organism>
<dbReference type="InterPro" id="IPR011010">
    <property type="entry name" value="DNA_brk_join_enz"/>
</dbReference>
<evidence type="ECO:0000256" key="2">
    <source>
        <dbReference type="SAM" id="MobiDB-lite"/>
    </source>
</evidence>
<accession>A0A9Q2NPB2</accession>
<dbReference type="InterPro" id="IPR013762">
    <property type="entry name" value="Integrase-like_cat_sf"/>
</dbReference>
<feature type="compositionally biased region" description="Basic residues" evidence="2">
    <location>
        <begin position="1"/>
        <end position="10"/>
    </location>
</feature>
<evidence type="ECO:0000313" key="4">
    <source>
        <dbReference type="Proteomes" id="UP000809337"/>
    </source>
</evidence>
<feature type="region of interest" description="Disordered" evidence="2">
    <location>
        <begin position="1"/>
        <end position="38"/>
    </location>
</feature>
<sequence>MPRKAKGPRLHWRERNDGPSTWEIRDTGITPISTRTQDRGEAEIQLEAYLARKRRAGGPVQPDEITVGEILTIYGEEHAQSVADPARIGYAIDALDGFWGDLTGGDISRATCKRYIASRQVSAGTCRRELGVLQAAINFCFSEGYLLSPKQVHMPHAPEPTTRWLTRQEAGWLLRGARSLNADGRHLADFIMHGIYTGSRKATILAMHIDVSSVSGGRVDTVNGVLYRKPPNKLATKKRQGTSRIPPRYLAHLRRQAANGRRYVVERKIWRMVDGEKVMHRAMVGDIRKGWARAVEQAEALALAAGVSIDLTMQTEDGRKPITPHVLKHTAITWALQKGASVWDAAGYFDTSPETIQKVYGHHSPDYQSSAVEAVDRRG</sequence>
<gene>
    <name evidence="3" type="ORF">JQX14_17975</name>
</gene>
<keyword evidence="1" id="KW-0233">DNA recombination</keyword>
<name>A0A9Q2NPB2_9RHOB</name>
<evidence type="ECO:0000313" key="3">
    <source>
        <dbReference type="EMBL" id="MBM2356447.1"/>
    </source>
</evidence>
<dbReference type="GO" id="GO:0006310">
    <property type="term" value="P:DNA recombination"/>
    <property type="evidence" value="ECO:0007669"/>
    <property type="project" value="UniProtKB-KW"/>
</dbReference>
<protein>
    <submittedName>
        <fullName evidence="3">Integrase</fullName>
    </submittedName>
</protein>
<dbReference type="RefSeq" id="WP_231035377.1">
    <property type="nucleotide sequence ID" value="NZ_JAJNGX010000015.1"/>
</dbReference>
<dbReference type="GO" id="GO:0015074">
    <property type="term" value="P:DNA integration"/>
    <property type="evidence" value="ECO:0007669"/>
    <property type="project" value="InterPro"/>
</dbReference>
<dbReference type="Proteomes" id="UP000809337">
    <property type="component" value="Unassembled WGS sequence"/>
</dbReference>
<dbReference type="AlphaFoldDB" id="A0A9Q2NPB2"/>
<comment type="caution">
    <text evidence="3">The sequence shown here is derived from an EMBL/GenBank/DDBJ whole genome shotgun (WGS) entry which is preliminary data.</text>
</comment>
<dbReference type="SUPFAM" id="SSF56349">
    <property type="entry name" value="DNA breaking-rejoining enzymes"/>
    <property type="match status" value="1"/>
</dbReference>
<dbReference type="GO" id="GO:0003677">
    <property type="term" value="F:DNA binding"/>
    <property type="evidence" value="ECO:0007669"/>
    <property type="project" value="InterPro"/>
</dbReference>
<proteinExistence type="predicted"/>
<reference evidence="3" key="1">
    <citation type="submission" date="2021-01" db="EMBL/GenBank/DDBJ databases">
        <title>Diatom-associated Roseobacters Show Island Model of Population Structure.</title>
        <authorList>
            <person name="Qu L."/>
            <person name="Feng X."/>
            <person name="Chen Y."/>
            <person name="Li L."/>
            <person name="Wang X."/>
            <person name="Hu Z."/>
            <person name="Wang H."/>
            <person name="Luo H."/>
        </authorList>
    </citation>
    <scope>NUCLEOTIDE SEQUENCE</scope>
    <source>
        <strain evidence="3">SM26-45</strain>
    </source>
</reference>
<dbReference type="Gene3D" id="1.10.443.10">
    <property type="entry name" value="Intergrase catalytic core"/>
    <property type="match status" value="1"/>
</dbReference>
<evidence type="ECO:0000256" key="1">
    <source>
        <dbReference type="ARBA" id="ARBA00023172"/>
    </source>
</evidence>